<accession>A0A9Q3GN85</accession>
<dbReference type="AlphaFoldDB" id="A0A9Q3GN85"/>
<evidence type="ECO:0000256" key="1">
    <source>
        <dbReference type="SAM" id="MobiDB-lite"/>
    </source>
</evidence>
<evidence type="ECO:0000313" key="2">
    <source>
        <dbReference type="EMBL" id="MBW0473741.1"/>
    </source>
</evidence>
<comment type="caution">
    <text evidence="2">The sequence shown here is derived from an EMBL/GenBank/DDBJ whole genome shotgun (WGS) entry which is preliminary data.</text>
</comment>
<gene>
    <name evidence="2" type="ORF">O181_013456</name>
</gene>
<protein>
    <submittedName>
        <fullName evidence="2">Uncharacterized protein</fullName>
    </submittedName>
</protein>
<dbReference type="EMBL" id="AVOT02003516">
    <property type="protein sequence ID" value="MBW0473741.1"/>
    <property type="molecule type" value="Genomic_DNA"/>
</dbReference>
<keyword evidence="3" id="KW-1185">Reference proteome</keyword>
<feature type="region of interest" description="Disordered" evidence="1">
    <location>
        <begin position="1"/>
        <end position="39"/>
    </location>
</feature>
<reference evidence="2" key="1">
    <citation type="submission" date="2021-03" db="EMBL/GenBank/DDBJ databases">
        <title>Draft genome sequence of rust myrtle Austropuccinia psidii MF-1, a brazilian biotype.</title>
        <authorList>
            <person name="Quecine M.C."/>
            <person name="Pachon D.M.R."/>
            <person name="Bonatelli M.L."/>
            <person name="Correr F.H."/>
            <person name="Franceschini L.M."/>
            <person name="Leite T.F."/>
            <person name="Margarido G.R.A."/>
            <person name="Almeida C.A."/>
            <person name="Ferrarezi J.A."/>
            <person name="Labate C.A."/>
        </authorList>
    </citation>
    <scope>NUCLEOTIDE SEQUENCE</scope>
    <source>
        <strain evidence="2">MF-1</strain>
    </source>
</reference>
<proteinExistence type="predicted"/>
<name>A0A9Q3GN85_9BASI</name>
<dbReference type="Proteomes" id="UP000765509">
    <property type="component" value="Unassembled WGS sequence"/>
</dbReference>
<organism evidence="2 3">
    <name type="scientific">Austropuccinia psidii MF-1</name>
    <dbReference type="NCBI Taxonomy" id="1389203"/>
    <lineage>
        <taxon>Eukaryota</taxon>
        <taxon>Fungi</taxon>
        <taxon>Dikarya</taxon>
        <taxon>Basidiomycota</taxon>
        <taxon>Pucciniomycotina</taxon>
        <taxon>Pucciniomycetes</taxon>
        <taxon>Pucciniales</taxon>
        <taxon>Sphaerophragmiaceae</taxon>
        <taxon>Austropuccinia</taxon>
    </lineage>
</organism>
<sequence>MSPVQLRNLGIPKNQPEDRQGLFRTRRPGTGHLGHSSGWKDTEGNYTTLPFTFKFNRNLKPEDWNDMDQVLQRHQPPKDIIQWSMDNKRSTLASNWEELGEIFQKICLK</sequence>
<evidence type="ECO:0000313" key="3">
    <source>
        <dbReference type="Proteomes" id="UP000765509"/>
    </source>
</evidence>